<protein>
    <submittedName>
        <fullName evidence="1">Uncharacterized protein</fullName>
    </submittedName>
</protein>
<feature type="non-terminal residue" evidence="1">
    <location>
        <position position="210"/>
    </location>
</feature>
<evidence type="ECO:0000313" key="2">
    <source>
        <dbReference type="Proteomes" id="UP000790709"/>
    </source>
</evidence>
<comment type="caution">
    <text evidence="1">The sequence shown here is derived from an EMBL/GenBank/DDBJ whole genome shotgun (WGS) entry which is preliminary data.</text>
</comment>
<proteinExistence type="predicted"/>
<keyword evidence="2" id="KW-1185">Reference proteome</keyword>
<evidence type="ECO:0000313" key="1">
    <source>
        <dbReference type="EMBL" id="KAH7929695.1"/>
    </source>
</evidence>
<gene>
    <name evidence="1" type="ORF">BV22DRAFT_970296</name>
</gene>
<name>A0ACB8BUP4_9AGAM</name>
<dbReference type="Proteomes" id="UP000790709">
    <property type="component" value="Unassembled WGS sequence"/>
</dbReference>
<sequence>MAARIPRLARLTLYSGPNCSLCDIAKAELAKVRQTHQFDLEVVNIQDKGQEKEGDSQGALERIKCVGSPGEVGSCAGGQGGPSRIDAAVEGHSGFLEFFVDDAITDGWGNWPSQACYYDRDTPVVLGERPATASDIWEPDIRHCFNCGSPDHAVASCPSPLDRQLISLSRQLFNFLHPSRGVREPERFHAVEAWKQQRLEWLDQFRPGRV</sequence>
<accession>A0ACB8BUP4</accession>
<organism evidence="1 2">
    <name type="scientific">Leucogyrophana mollusca</name>
    <dbReference type="NCBI Taxonomy" id="85980"/>
    <lineage>
        <taxon>Eukaryota</taxon>
        <taxon>Fungi</taxon>
        <taxon>Dikarya</taxon>
        <taxon>Basidiomycota</taxon>
        <taxon>Agaricomycotina</taxon>
        <taxon>Agaricomycetes</taxon>
        <taxon>Agaricomycetidae</taxon>
        <taxon>Boletales</taxon>
        <taxon>Boletales incertae sedis</taxon>
        <taxon>Leucogyrophana</taxon>
    </lineage>
</organism>
<dbReference type="EMBL" id="MU266339">
    <property type="protein sequence ID" value="KAH7929695.1"/>
    <property type="molecule type" value="Genomic_DNA"/>
</dbReference>
<reference evidence="1" key="1">
    <citation type="journal article" date="2021" name="New Phytol.">
        <title>Evolutionary innovations through gain and loss of genes in the ectomycorrhizal Boletales.</title>
        <authorList>
            <person name="Wu G."/>
            <person name="Miyauchi S."/>
            <person name="Morin E."/>
            <person name="Kuo A."/>
            <person name="Drula E."/>
            <person name="Varga T."/>
            <person name="Kohler A."/>
            <person name="Feng B."/>
            <person name="Cao Y."/>
            <person name="Lipzen A."/>
            <person name="Daum C."/>
            <person name="Hundley H."/>
            <person name="Pangilinan J."/>
            <person name="Johnson J."/>
            <person name="Barry K."/>
            <person name="LaButti K."/>
            <person name="Ng V."/>
            <person name="Ahrendt S."/>
            <person name="Min B."/>
            <person name="Choi I.G."/>
            <person name="Park H."/>
            <person name="Plett J.M."/>
            <person name="Magnuson J."/>
            <person name="Spatafora J.W."/>
            <person name="Nagy L.G."/>
            <person name="Henrissat B."/>
            <person name="Grigoriev I.V."/>
            <person name="Yang Z.L."/>
            <person name="Xu J."/>
            <person name="Martin F.M."/>
        </authorList>
    </citation>
    <scope>NUCLEOTIDE SEQUENCE</scope>
    <source>
        <strain evidence="1">KUC20120723A-06</strain>
    </source>
</reference>